<dbReference type="CDD" id="cd09272">
    <property type="entry name" value="RNase_HI_RT_Ty1"/>
    <property type="match status" value="1"/>
</dbReference>
<dbReference type="PANTHER" id="PTHR11439:SF463">
    <property type="entry name" value="REVERSE TRANSCRIPTASE TY1_COPIA-TYPE DOMAIN-CONTAINING PROTEIN"/>
    <property type="match status" value="1"/>
</dbReference>
<dbReference type="OrthoDB" id="1680149at2759"/>
<dbReference type="Proteomes" id="UP000701853">
    <property type="component" value="Chromosome 5"/>
</dbReference>
<accession>A0A8J5Z1E4</accession>
<dbReference type="InterPro" id="IPR043502">
    <property type="entry name" value="DNA/RNA_pol_sf"/>
</dbReference>
<dbReference type="AlphaFoldDB" id="A0A8J5Z1E4"/>
<organism evidence="2 3">
    <name type="scientific">Gossypium anomalum</name>
    <dbReference type="NCBI Taxonomy" id="47600"/>
    <lineage>
        <taxon>Eukaryota</taxon>
        <taxon>Viridiplantae</taxon>
        <taxon>Streptophyta</taxon>
        <taxon>Embryophyta</taxon>
        <taxon>Tracheophyta</taxon>
        <taxon>Spermatophyta</taxon>
        <taxon>Magnoliopsida</taxon>
        <taxon>eudicotyledons</taxon>
        <taxon>Gunneridae</taxon>
        <taxon>Pentapetalae</taxon>
        <taxon>rosids</taxon>
        <taxon>malvids</taxon>
        <taxon>Malvales</taxon>
        <taxon>Malvaceae</taxon>
        <taxon>Malvoideae</taxon>
        <taxon>Gossypium</taxon>
    </lineage>
</organism>
<keyword evidence="3" id="KW-1185">Reference proteome</keyword>
<sequence length="759" mass="85708">MDSGSTNFVIVIAKFFNHVMSASQKTHRLHSYIDGSLTIPPRMLTTDDGVFVENPEFIQYEHASLHNQLIGSSSSIFELWQTLTRIFGTHSATKAMCYRFLLHNFKNNDLSPNPSIPNAQNTQSFDLVPYLSPGNTHHMVTRSKAGIFKLKVYIVYTASISSIEPTTIQEPMVIPLWKDVVHDKLQALIRNNTGDLVPLPPNCSLVGCKWLFKTKKNPNGSVARNKVRLVAQGFSQTTGMDYHKTFSPVVKANMVRTLFALVVSSKWKIRLNKHKLQIDLLYAHSEAMLQNYRRYKCVDKTGRGYISRHVQFDEGVFPYAKLSLVPSVTNSDASESFSTLPVIIIPPLSFTNSNAFGDNDLSLNPSIPDAQNMQSSNLVPHLSSSNTHHMVTRRKVGIFKPKVYTTYTASIISIKPTTIQEPMVIPSWKDVVHDELQALIQNSTWHLVPLPSNCSLVGYKWLFKTKKNPDGSVARNKIRLVTQGLSQTVSIDYHRTFSLVVKANTLNKALYSLKQALRAWFQKLHNSLVQRLHFKSFRVDSSLFFKETSYEGNVFLLVYVDDIIITGDSDPEIEKVVQSLYSQFFLKDFGPLSYFLGLEVTKHGDSMYISQQKYAQELLDKADIGNAKPISTPMVSSPTLSFHVGSPLHDGTKYRKIVREAEYRSLANATTKITWFQSLLNEIGMPLQRAPVVWCDNSSIVSLATNLVLHVRVKHVEPDIHFVRYKVLDGRLQVNYVLGHDQVADILTKSLTAKSFSKF</sequence>
<gene>
    <name evidence="2" type="ORF">CXB51_009596</name>
</gene>
<proteinExistence type="predicted"/>
<name>A0A8J5Z1E4_9ROSI</name>
<evidence type="ECO:0000313" key="2">
    <source>
        <dbReference type="EMBL" id="KAG8492165.1"/>
    </source>
</evidence>
<evidence type="ECO:0000259" key="1">
    <source>
        <dbReference type="Pfam" id="PF07727"/>
    </source>
</evidence>
<evidence type="ECO:0000313" key="3">
    <source>
        <dbReference type="Proteomes" id="UP000701853"/>
    </source>
</evidence>
<dbReference type="Pfam" id="PF07727">
    <property type="entry name" value="RVT_2"/>
    <property type="match status" value="2"/>
</dbReference>
<protein>
    <recommendedName>
        <fullName evidence="1">Reverse transcriptase Ty1/copia-type domain-containing protein</fullName>
    </recommendedName>
</protein>
<dbReference type="PANTHER" id="PTHR11439">
    <property type="entry name" value="GAG-POL-RELATED RETROTRANSPOSON"/>
    <property type="match status" value="1"/>
</dbReference>
<dbReference type="InterPro" id="IPR013103">
    <property type="entry name" value="RVT_2"/>
</dbReference>
<dbReference type="EMBL" id="JAHUZN010000005">
    <property type="protein sequence ID" value="KAG8492165.1"/>
    <property type="molecule type" value="Genomic_DNA"/>
</dbReference>
<reference evidence="2 3" key="1">
    <citation type="journal article" date="2021" name="bioRxiv">
        <title>The Gossypium anomalum genome as a resource for cotton improvement and evolutionary analysis of hybrid incompatibility.</title>
        <authorList>
            <person name="Grover C.E."/>
            <person name="Yuan D."/>
            <person name="Arick M.A."/>
            <person name="Miller E.R."/>
            <person name="Hu G."/>
            <person name="Peterson D.G."/>
            <person name="Wendel J.F."/>
            <person name="Udall J.A."/>
        </authorList>
    </citation>
    <scope>NUCLEOTIDE SEQUENCE [LARGE SCALE GENOMIC DNA]</scope>
    <source>
        <strain evidence="2">JFW-Udall</strain>
        <tissue evidence="2">Leaf</tissue>
    </source>
</reference>
<feature type="domain" description="Reverse transcriptase Ty1/copia-type" evidence="1">
    <location>
        <begin position="191"/>
        <end position="286"/>
    </location>
</feature>
<comment type="caution">
    <text evidence="2">The sequence shown here is derived from an EMBL/GenBank/DDBJ whole genome shotgun (WGS) entry which is preliminary data.</text>
</comment>
<dbReference type="SUPFAM" id="SSF56672">
    <property type="entry name" value="DNA/RNA polymerases"/>
    <property type="match status" value="1"/>
</dbReference>
<feature type="domain" description="Reverse transcriptase Ty1/copia-type" evidence="1">
    <location>
        <begin position="502"/>
        <end position="635"/>
    </location>
</feature>